<comment type="caution">
    <text evidence="4">The sequence shown here is derived from an EMBL/GenBank/DDBJ whole genome shotgun (WGS) entry which is preliminary data.</text>
</comment>
<organism evidence="4 5">
    <name type="scientific">Aspergillus oryzae</name>
    <name type="common">Yellow koji mold</name>
    <dbReference type="NCBI Taxonomy" id="5062"/>
    <lineage>
        <taxon>Eukaryota</taxon>
        <taxon>Fungi</taxon>
        <taxon>Dikarya</taxon>
        <taxon>Ascomycota</taxon>
        <taxon>Pezizomycotina</taxon>
        <taxon>Eurotiomycetes</taxon>
        <taxon>Eurotiomycetidae</taxon>
        <taxon>Eurotiales</taxon>
        <taxon>Aspergillaceae</taxon>
        <taxon>Aspergillus</taxon>
        <taxon>Aspergillus subgen. Circumdati</taxon>
    </lineage>
</organism>
<dbReference type="GO" id="GO:0016616">
    <property type="term" value="F:oxidoreductase activity, acting on the CH-OH group of donors, NAD or NADP as acceptor"/>
    <property type="evidence" value="ECO:0007669"/>
    <property type="project" value="TreeGrafter"/>
</dbReference>
<keyword evidence="2" id="KW-0560">Oxidoreductase</keyword>
<dbReference type="CDD" id="cd05339">
    <property type="entry name" value="17beta-HSDXI-like_SDR_c"/>
    <property type="match status" value="1"/>
</dbReference>
<dbReference type="PANTHER" id="PTHR24322:SF736">
    <property type="entry name" value="RETINOL DEHYDROGENASE 10"/>
    <property type="match status" value="1"/>
</dbReference>
<gene>
    <name evidence="4" type="ORF">OAory_01068440</name>
</gene>
<evidence type="ECO:0000313" key="4">
    <source>
        <dbReference type="EMBL" id="OOO05328.1"/>
    </source>
</evidence>
<protein>
    <submittedName>
        <fullName evidence="4">Short-chain dehydrogenase/reductase SDR</fullName>
    </submittedName>
</protein>
<comment type="similarity">
    <text evidence="1">Belongs to the short-chain dehydrogenases/reductases (SDR) family.</text>
</comment>
<sequence>MSYQNMTMLYWGTGTVIVISLALLVRLRDKRHPSTSCQADDNVVIITGGCSGLGREMANIYRKNGAKVAVLDIHLGDSHSILGETVRYYKCDVANEEQVEQVVNRIEVELGTPTILINCAATSINKLPFHELPTQTFSKTINTNLMGPVHTIRTILPQMIASKRNASIVNVSSVVAHVYPGGLSDYTASKAALSALHHCLDAEARYYGYDERIKFFLVEVGQMETPLFKWVKTPYELLTPVLSPKYVAEKVITAVESGCGRLIRLPRYASWACVYDALPTVMQQYARQLGGLDRAMAT</sequence>
<keyword evidence="3" id="KW-1133">Transmembrane helix</keyword>
<dbReference type="PANTHER" id="PTHR24322">
    <property type="entry name" value="PKSB"/>
    <property type="match status" value="1"/>
</dbReference>
<dbReference type="AlphaFoldDB" id="A0A1S9D8C2"/>
<accession>A0A1S9D8C2</accession>
<dbReference type="VEuPathDB" id="FungiDB:AO090120000447"/>
<dbReference type="Pfam" id="PF00106">
    <property type="entry name" value="adh_short"/>
    <property type="match status" value="1"/>
</dbReference>
<evidence type="ECO:0000256" key="2">
    <source>
        <dbReference type="ARBA" id="ARBA00023002"/>
    </source>
</evidence>
<dbReference type="OrthoDB" id="5840532at2759"/>
<dbReference type="PRINTS" id="PR00081">
    <property type="entry name" value="GDHRDH"/>
</dbReference>
<name>A0A1S9D8C2_ASPOZ</name>
<proteinExistence type="inferred from homology"/>
<dbReference type="Proteomes" id="UP000190312">
    <property type="component" value="Unassembled WGS sequence"/>
</dbReference>
<dbReference type="InterPro" id="IPR002347">
    <property type="entry name" value="SDR_fam"/>
</dbReference>
<dbReference type="EMBL" id="MKZY01000009">
    <property type="protein sequence ID" value="OOO05328.1"/>
    <property type="molecule type" value="Genomic_DNA"/>
</dbReference>
<dbReference type="SUPFAM" id="SSF51735">
    <property type="entry name" value="NAD(P)-binding Rossmann-fold domains"/>
    <property type="match status" value="1"/>
</dbReference>
<keyword evidence="3" id="KW-0472">Membrane</keyword>
<dbReference type="InterPro" id="IPR036291">
    <property type="entry name" value="NAD(P)-bd_dom_sf"/>
</dbReference>
<feature type="transmembrane region" description="Helical" evidence="3">
    <location>
        <begin position="6"/>
        <end position="25"/>
    </location>
</feature>
<keyword evidence="3" id="KW-0812">Transmembrane</keyword>
<dbReference type="Gene3D" id="3.40.50.720">
    <property type="entry name" value="NAD(P)-binding Rossmann-like Domain"/>
    <property type="match status" value="1"/>
</dbReference>
<evidence type="ECO:0000256" key="3">
    <source>
        <dbReference type="SAM" id="Phobius"/>
    </source>
</evidence>
<reference evidence="4 5" key="1">
    <citation type="submission" date="2016-10" db="EMBL/GenBank/DDBJ databases">
        <title>Genome sequencing of Aspergillus oryzae BCC7051.</title>
        <authorList>
            <person name="Thammarongtham C."/>
            <person name="Vorapreeda T."/>
            <person name="Nookaew I."/>
            <person name="Srisuk T."/>
            <person name="Land M."/>
            <person name="Jeennor S."/>
            <person name="Laoteng K."/>
        </authorList>
    </citation>
    <scope>NUCLEOTIDE SEQUENCE [LARGE SCALE GENOMIC DNA]</scope>
    <source>
        <strain evidence="4 5">BCC7051</strain>
    </source>
</reference>
<dbReference type="eggNOG" id="KOG1201">
    <property type="taxonomic scope" value="Eukaryota"/>
</dbReference>
<evidence type="ECO:0000313" key="5">
    <source>
        <dbReference type="Proteomes" id="UP000190312"/>
    </source>
</evidence>
<evidence type="ECO:0000256" key="1">
    <source>
        <dbReference type="ARBA" id="ARBA00006484"/>
    </source>
</evidence>